<keyword evidence="2" id="KW-0378">Hydrolase</keyword>
<dbReference type="AlphaFoldDB" id="A0A1R1PM35"/>
<keyword evidence="4" id="KW-0067">ATP-binding</keyword>
<dbReference type="InterPro" id="IPR001650">
    <property type="entry name" value="Helicase_C-like"/>
</dbReference>
<dbReference type="Gene3D" id="3.40.50.300">
    <property type="entry name" value="P-loop containing nucleotide triphosphate hydrolases"/>
    <property type="match status" value="1"/>
</dbReference>
<dbReference type="GO" id="GO:0005524">
    <property type="term" value="F:ATP binding"/>
    <property type="evidence" value="ECO:0007669"/>
    <property type="project" value="UniProtKB-KW"/>
</dbReference>
<evidence type="ECO:0000256" key="4">
    <source>
        <dbReference type="ARBA" id="ARBA00022840"/>
    </source>
</evidence>
<dbReference type="InterPro" id="IPR050079">
    <property type="entry name" value="DEAD_box_RNA_helicase"/>
</dbReference>
<evidence type="ECO:0000256" key="3">
    <source>
        <dbReference type="ARBA" id="ARBA00022806"/>
    </source>
</evidence>
<dbReference type="GO" id="GO:0003724">
    <property type="term" value="F:RNA helicase activity"/>
    <property type="evidence" value="ECO:0007669"/>
    <property type="project" value="TreeGrafter"/>
</dbReference>
<proteinExistence type="predicted"/>
<evidence type="ECO:0000313" key="7">
    <source>
        <dbReference type="Proteomes" id="UP000188320"/>
    </source>
</evidence>
<dbReference type="SUPFAM" id="SSF52540">
    <property type="entry name" value="P-loop containing nucleoside triphosphate hydrolases"/>
    <property type="match status" value="1"/>
</dbReference>
<keyword evidence="3 6" id="KW-0347">Helicase</keyword>
<reference evidence="7" key="1">
    <citation type="submission" date="2017-01" db="EMBL/GenBank/DDBJ databases">
        <authorList>
            <person name="Wang Y."/>
            <person name="White M."/>
            <person name="Kvist S."/>
            <person name="Moncalvo J.-M."/>
        </authorList>
    </citation>
    <scope>NUCLEOTIDE SEQUENCE [LARGE SCALE GENOMIC DNA]</scope>
    <source>
        <strain evidence="7">COL-18-3</strain>
    </source>
</reference>
<comment type="caution">
    <text evidence="6">The sequence shown here is derived from an EMBL/GenBank/DDBJ whole genome shotgun (WGS) entry which is preliminary data.</text>
</comment>
<dbReference type="InterPro" id="IPR027417">
    <property type="entry name" value="P-loop_NTPase"/>
</dbReference>
<dbReference type="Proteomes" id="UP000188320">
    <property type="component" value="Unassembled WGS sequence"/>
</dbReference>
<protein>
    <submittedName>
        <fullName evidence="6">ATP-dependent RNA helicase dbp8</fullName>
    </submittedName>
</protein>
<keyword evidence="1" id="KW-0547">Nucleotide-binding</keyword>
<dbReference type="GO" id="GO:0016787">
    <property type="term" value="F:hydrolase activity"/>
    <property type="evidence" value="ECO:0007669"/>
    <property type="project" value="UniProtKB-KW"/>
</dbReference>
<evidence type="ECO:0000256" key="2">
    <source>
        <dbReference type="ARBA" id="ARBA00022801"/>
    </source>
</evidence>
<dbReference type="PANTHER" id="PTHR47959:SF24">
    <property type="entry name" value="ATP-DEPENDENT RNA HELICASE"/>
    <property type="match status" value="1"/>
</dbReference>
<evidence type="ECO:0000313" key="6">
    <source>
        <dbReference type="EMBL" id="OMH82025.1"/>
    </source>
</evidence>
<dbReference type="CDD" id="cd18787">
    <property type="entry name" value="SF2_C_DEAD"/>
    <property type="match status" value="1"/>
</dbReference>
<dbReference type="PANTHER" id="PTHR47959">
    <property type="entry name" value="ATP-DEPENDENT RNA HELICASE RHLE-RELATED"/>
    <property type="match status" value="1"/>
</dbReference>
<keyword evidence="7" id="KW-1185">Reference proteome</keyword>
<accession>A0A1R1PM35</accession>
<evidence type="ECO:0000256" key="1">
    <source>
        <dbReference type="ARBA" id="ARBA00022741"/>
    </source>
</evidence>
<dbReference type="EMBL" id="LSSK01000757">
    <property type="protein sequence ID" value="OMH82025.1"/>
    <property type="molecule type" value="Genomic_DNA"/>
</dbReference>
<evidence type="ECO:0000259" key="5">
    <source>
        <dbReference type="PROSITE" id="PS51194"/>
    </source>
</evidence>
<gene>
    <name evidence="6" type="ORF">AX774_g4504</name>
</gene>
<name>A0A1R1PM35_ZANCU</name>
<sequence length="159" mass="17472">MSQHQRLESIEAFKAHKSNILISTSVGSRGLDIPAVEMVVNFDLPLDTDDYIHRVGRTARAGRPGDAVSLVSEKDVELVHAIEERVGCLLEEYPAISEKEGGCCYNAQNRKSRCSIFQRCTTPTPTSGHSRIDISIDTVTTTTTTTETNTTQTKTALLF</sequence>
<dbReference type="SMART" id="SM00490">
    <property type="entry name" value="HELICc"/>
    <property type="match status" value="1"/>
</dbReference>
<organism evidence="6 7">
    <name type="scientific">Zancudomyces culisetae</name>
    <name type="common">Gut fungus</name>
    <name type="synonym">Smittium culisetae</name>
    <dbReference type="NCBI Taxonomy" id="1213189"/>
    <lineage>
        <taxon>Eukaryota</taxon>
        <taxon>Fungi</taxon>
        <taxon>Fungi incertae sedis</taxon>
        <taxon>Zoopagomycota</taxon>
        <taxon>Kickxellomycotina</taxon>
        <taxon>Harpellomycetes</taxon>
        <taxon>Harpellales</taxon>
        <taxon>Legeriomycetaceae</taxon>
        <taxon>Zancudomyces</taxon>
    </lineage>
</organism>
<dbReference type="OrthoDB" id="196131at2759"/>
<dbReference type="GO" id="GO:0005829">
    <property type="term" value="C:cytosol"/>
    <property type="evidence" value="ECO:0007669"/>
    <property type="project" value="TreeGrafter"/>
</dbReference>
<dbReference type="Pfam" id="PF00271">
    <property type="entry name" value="Helicase_C"/>
    <property type="match status" value="1"/>
</dbReference>
<dbReference type="PROSITE" id="PS51194">
    <property type="entry name" value="HELICASE_CTER"/>
    <property type="match status" value="1"/>
</dbReference>
<feature type="domain" description="Helicase C-terminal" evidence="5">
    <location>
        <begin position="1"/>
        <end position="101"/>
    </location>
</feature>